<sequence length="116" mass="13418">MFRANYSLVVDPETKSSRPNISEPEKKKCSKDSGAQLKESLENISRRQSRSQRRKNFRLNDSLVVDPETKSSRPNISEPEKKKCSKDSGARLKESLENISRPKIPELERKKFRAKK</sequence>
<accession>A0A8S9WM66</accession>
<name>A0A8S9WM66_APOLU</name>
<keyword evidence="3" id="KW-1185">Reference proteome</keyword>
<evidence type="ECO:0000313" key="2">
    <source>
        <dbReference type="EMBL" id="KAF6197361.1"/>
    </source>
</evidence>
<dbReference type="Proteomes" id="UP000466442">
    <property type="component" value="Unassembled WGS sequence"/>
</dbReference>
<proteinExistence type="predicted"/>
<feature type="region of interest" description="Disordered" evidence="1">
    <location>
        <begin position="1"/>
        <end position="116"/>
    </location>
</feature>
<gene>
    <name evidence="2" type="ORF">GE061_020276</name>
</gene>
<dbReference type="AlphaFoldDB" id="A0A8S9WM66"/>
<feature type="compositionally biased region" description="Basic and acidic residues" evidence="1">
    <location>
        <begin position="78"/>
        <end position="96"/>
    </location>
</feature>
<reference evidence="2" key="1">
    <citation type="journal article" date="2021" name="Mol. Ecol. Resour.">
        <title>Apolygus lucorum genome provides insights into omnivorousness and mesophyll feeding.</title>
        <authorList>
            <person name="Liu Y."/>
            <person name="Liu H."/>
            <person name="Wang H."/>
            <person name="Huang T."/>
            <person name="Liu B."/>
            <person name="Yang B."/>
            <person name="Yin L."/>
            <person name="Li B."/>
            <person name="Zhang Y."/>
            <person name="Zhang S."/>
            <person name="Jiang F."/>
            <person name="Zhang X."/>
            <person name="Ren Y."/>
            <person name="Wang B."/>
            <person name="Wang S."/>
            <person name="Lu Y."/>
            <person name="Wu K."/>
            <person name="Fan W."/>
            <person name="Wang G."/>
        </authorList>
    </citation>
    <scope>NUCLEOTIDE SEQUENCE</scope>
    <source>
        <strain evidence="2">12Hb</strain>
    </source>
</reference>
<organism evidence="2 3">
    <name type="scientific">Apolygus lucorum</name>
    <name type="common">Small green plant bug</name>
    <name type="synonym">Lygocoris lucorum</name>
    <dbReference type="NCBI Taxonomy" id="248454"/>
    <lineage>
        <taxon>Eukaryota</taxon>
        <taxon>Metazoa</taxon>
        <taxon>Ecdysozoa</taxon>
        <taxon>Arthropoda</taxon>
        <taxon>Hexapoda</taxon>
        <taxon>Insecta</taxon>
        <taxon>Pterygota</taxon>
        <taxon>Neoptera</taxon>
        <taxon>Paraneoptera</taxon>
        <taxon>Hemiptera</taxon>
        <taxon>Heteroptera</taxon>
        <taxon>Panheteroptera</taxon>
        <taxon>Cimicomorpha</taxon>
        <taxon>Miridae</taxon>
        <taxon>Mirini</taxon>
        <taxon>Apolygus</taxon>
    </lineage>
</organism>
<evidence type="ECO:0000313" key="3">
    <source>
        <dbReference type="Proteomes" id="UP000466442"/>
    </source>
</evidence>
<dbReference type="EMBL" id="WIXP02000106">
    <property type="protein sequence ID" value="KAF6197361.1"/>
    <property type="molecule type" value="Genomic_DNA"/>
</dbReference>
<feature type="compositionally biased region" description="Basic residues" evidence="1">
    <location>
        <begin position="47"/>
        <end position="57"/>
    </location>
</feature>
<comment type="caution">
    <text evidence="2">The sequence shown here is derived from an EMBL/GenBank/DDBJ whole genome shotgun (WGS) entry which is preliminary data.</text>
</comment>
<protein>
    <submittedName>
        <fullName evidence="2">Uncharacterized protein</fullName>
    </submittedName>
</protein>
<evidence type="ECO:0000256" key="1">
    <source>
        <dbReference type="SAM" id="MobiDB-lite"/>
    </source>
</evidence>